<reference evidence="9 10" key="2">
    <citation type="submission" date="2019-04" db="EMBL/GenBank/DDBJ databases">
        <title>The genome sequence of big-headed turtle.</title>
        <authorList>
            <person name="Gong S."/>
        </authorList>
    </citation>
    <scope>NUCLEOTIDE SEQUENCE [LARGE SCALE GENOMIC DNA]</scope>
    <source>
        <strain evidence="9">DO16091913</strain>
        <tissue evidence="9">Muscle</tissue>
    </source>
</reference>
<comment type="similarity">
    <text evidence="1">Belongs to the peptidase C14A family.</text>
</comment>
<dbReference type="Pfam" id="PF00619">
    <property type="entry name" value="CARD"/>
    <property type="match status" value="1"/>
</dbReference>
<evidence type="ECO:0000259" key="8">
    <source>
        <dbReference type="PROSITE" id="PS50209"/>
    </source>
</evidence>
<dbReference type="PROSITE" id="PS50208">
    <property type="entry name" value="CASPASE_P20"/>
    <property type="match status" value="1"/>
</dbReference>
<dbReference type="GO" id="GO:0004197">
    <property type="term" value="F:cysteine-type endopeptidase activity"/>
    <property type="evidence" value="ECO:0007669"/>
    <property type="project" value="InterPro"/>
</dbReference>
<accession>A0A4D9DDT3</accession>
<keyword evidence="10" id="KW-1185">Reference proteome</keyword>
<feature type="region of interest" description="Disordered" evidence="6">
    <location>
        <begin position="31"/>
        <end position="53"/>
    </location>
</feature>
<organism evidence="9 10">
    <name type="scientific">Platysternon megacephalum</name>
    <name type="common">big-headed turtle</name>
    <dbReference type="NCBI Taxonomy" id="55544"/>
    <lineage>
        <taxon>Eukaryota</taxon>
        <taxon>Metazoa</taxon>
        <taxon>Chordata</taxon>
        <taxon>Craniata</taxon>
        <taxon>Vertebrata</taxon>
        <taxon>Euteleostomi</taxon>
        <taxon>Archelosauria</taxon>
        <taxon>Testudinata</taxon>
        <taxon>Testudines</taxon>
        <taxon>Cryptodira</taxon>
        <taxon>Durocryptodira</taxon>
        <taxon>Testudinoidea</taxon>
        <taxon>Platysternidae</taxon>
        <taxon>Platysternon</taxon>
    </lineage>
</organism>
<dbReference type="InterPro" id="IPR016129">
    <property type="entry name" value="Caspase_his_AS"/>
</dbReference>
<dbReference type="PANTHER" id="PTHR47901">
    <property type="entry name" value="CASPASE RECRUITMENT DOMAIN-CONTAINING PROTEIN 18"/>
    <property type="match status" value="1"/>
</dbReference>
<dbReference type="InterPro" id="IPR011029">
    <property type="entry name" value="DEATH-like_dom_sf"/>
</dbReference>
<dbReference type="Gene3D" id="1.10.533.10">
    <property type="entry name" value="Death Domain, Fas"/>
    <property type="match status" value="1"/>
</dbReference>
<evidence type="ECO:0000256" key="4">
    <source>
        <dbReference type="ARBA" id="ARBA00022807"/>
    </source>
</evidence>
<evidence type="ECO:0000259" key="7">
    <source>
        <dbReference type="PROSITE" id="PS50208"/>
    </source>
</evidence>
<dbReference type="SUPFAM" id="SSF52129">
    <property type="entry name" value="Caspase-like"/>
    <property type="match status" value="1"/>
</dbReference>
<dbReference type="PRINTS" id="PR00376">
    <property type="entry name" value="IL1BCENZYME"/>
</dbReference>
<dbReference type="FunFam" id="3.40.50.1460:FF:000017">
    <property type="entry name" value="Caspase-12"/>
    <property type="match status" value="1"/>
</dbReference>
<dbReference type="InterPro" id="IPR001315">
    <property type="entry name" value="CARD"/>
</dbReference>
<comment type="caution">
    <text evidence="9">The sequence shown here is derived from an EMBL/GenBank/DDBJ whole genome shotgun (WGS) entry which is preliminary data.</text>
</comment>
<dbReference type="InterPro" id="IPR015917">
    <property type="entry name" value="Pept_C14A"/>
</dbReference>
<dbReference type="PROSITE" id="PS01122">
    <property type="entry name" value="CASPASE_CYS"/>
    <property type="match status" value="1"/>
</dbReference>
<dbReference type="GO" id="GO:0006508">
    <property type="term" value="P:proteolysis"/>
    <property type="evidence" value="ECO:0007669"/>
    <property type="project" value="UniProtKB-KW"/>
</dbReference>
<dbReference type="SUPFAM" id="SSF47986">
    <property type="entry name" value="DEATH domain"/>
    <property type="match status" value="1"/>
</dbReference>
<dbReference type="GO" id="GO:0072557">
    <property type="term" value="C:IPAF inflammasome complex"/>
    <property type="evidence" value="ECO:0007669"/>
    <property type="project" value="TreeGrafter"/>
</dbReference>
<keyword evidence="4" id="KW-0788">Thiol protease</keyword>
<evidence type="ECO:0000256" key="1">
    <source>
        <dbReference type="ARBA" id="ARBA00010134"/>
    </source>
</evidence>
<evidence type="ECO:0000256" key="6">
    <source>
        <dbReference type="SAM" id="MobiDB-lite"/>
    </source>
</evidence>
<dbReference type="AlphaFoldDB" id="A0A4D9DDT3"/>
<dbReference type="PROSITE" id="PS50209">
    <property type="entry name" value="CARD"/>
    <property type="match status" value="1"/>
</dbReference>
<proteinExistence type="inferred from homology"/>
<reference evidence="9 10" key="1">
    <citation type="submission" date="2019-04" db="EMBL/GenBank/DDBJ databases">
        <title>Draft genome of the big-headed turtle Platysternon megacephalum.</title>
        <authorList>
            <person name="Gong S."/>
        </authorList>
    </citation>
    <scope>NUCLEOTIDE SEQUENCE [LARGE SCALE GENOMIC DNA]</scope>
    <source>
        <strain evidence="9">DO16091913</strain>
        <tissue evidence="9">Muscle</tissue>
    </source>
</reference>
<evidence type="ECO:0000256" key="3">
    <source>
        <dbReference type="ARBA" id="ARBA00022801"/>
    </source>
</evidence>
<evidence type="ECO:0000313" key="10">
    <source>
        <dbReference type="Proteomes" id="UP000297703"/>
    </source>
</evidence>
<name>A0A4D9DDT3_9SAUR</name>
<dbReference type="InterPro" id="IPR001309">
    <property type="entry name" value="Pept_C14_p20"/>
</dbReference>
<feature type="domain" description="Caspase family p20" evidence="7">
    <location>
        <begin position="202"/>
        <end position="330"/>
    </location>
</feature>
<dbReference type="PROSITE" id="PS01121">
    <property type="entry name" value="CASPASE_HIS"/>
    <property type="match status" value="1"/>
</dbReference>
<dbReference type="InterPro" id="IPR029030">
    <property type="entry name" value="Caspase-like_dom_sf"/>
</dbReference>
<sequence>MAVSAGPYGSSTSATPVGRSCLVQHGTCTRGLAPPWPGTNTPRAGRARGEAPGTHVAALTDRKLSDVRIRFVESVSKAVISTLLDDLLERRVLNEEEVEEVRESCSKKSDQARCLIDGVRKKGARASEIFIERLCIRDVHLATELGLGAPSANTGFMIPGSAAETQPAPSQEWIQPCPRELIQRIQKEEAKEIYSIWDKATRTRLALIICNVEFEHLRRRDGADVDVNGMKRLLEGLGYKVETHCNLNAQAMVETLKKFAARTEHRTSDSTFLVLMSHGVRAGLCGTKSQDESTDILPIDTIYSTFNNKNCQALLGKPKVIIIQACRGENHGQVLVSDSAELPGDGSSLAPLSPEGLEDDASHQIHMESDFIGFYATTPGNWLVGGAGELCWDMHREHWL</sequence>
<protein>
    <submittedName>
        <fullName evidence="9">SOS3-interacting protein 4</fullName>
    </submittedName>
</protein>
<dbReference type="STRING" id="55544.A0A4D9DDT3"/>
<dbReference type="CDD" id="cd08325">
    <property type="entry name" value="CARD_CASP1-like"/>
    <property type="match status" value="1"/>
</dbReference>
<dbReference type="PANTHER" id="PTHR47901:SF3">
    <property type="entry name" value="CASPASE-1"/>
    <property type="match status" value="1"/>
</dbReference>
<dbReference type="Proteomes" id="UP000297703">
    <property type="component" value="Unassembled WGS sequence"/>
</dbReference>
<evidence type="ECO:0000256" key="2">
    <source>
        <dbReference type="ARBA" id="ARBA00022670"/>
    </source>
</evidence>
<dbReference type="InterPro" id="IPR002398">
    <property type="entry name" value="Pept_C14"/>
</dbReference>
<dbReference type="InterPro" id="IPR033139">
    <property type="entry name" value="Caspase_cys_AS"/>
</dbReference>
<dbReference type="GO" id="GO:0072559">
    <property type="term" value="C:NLRP3 inflammasome complex"/>
    <property type="evidence" value="ECO:0007669"/>
    <property type="project" value="TreeGrafter"/>
</dbReference>
<feature type="domain" description="CARD" evidence="8">
    <location>
        <begin position="56"/>
        <end position="149"/>
    </location>
</feature>
<dbReference type="InterPro" id="IPR011600">
    <property type="entry name" value="Pept_C14_caspase"/>
</dbReference>
<keyword evidence="5" id="KW-0865">Zymogen</keyword>
<dbReference type="SMART" id="SM00114">
    <property type="entry name" value="CARD"/>
    <property type="match status" value="1"/>
</dbReference>
<dbReference type="GO" id="GO:0042981">
    <property type="term" value="P:regulation of apoptotic process"/>
    <property type="evidence" value="ECO:0007669"/>
    <property type="project" value="InterPro"/>
</dbReference>
<keyword evidence="2" id="KW-0645">Protease</keyword>
<dbReference type="CDD" id="cd00032">
    <property type="entry name" value="CASc"/>
    <property type="match status" value="1"/>
</dbReference>
<dbReference type="Pfam" id="PF00656">
    <property type="entry name" value="Peptidase_C14"/>
    <property type="match status" value="1"/>
</dbReference>
<keyword evidence="3" id="KW-0378">Hydrolase</keyword>
<evidence type="ECO:0000313" key="9">
    <source>
        <dbReference type="EMBL" id="TFJ95656.1"/>
    </source>
</evidence>
<dbReference type="GO" id="GO:0097169">
    <property type="term" value="C:AIM2 inflammasome complex"/>
    <property type="evidence" value="ECO:0007669"/>
    <property type="project" value="TreeGrafter"/>
</dbReference>
<evidence type="ECO:0000256" key="5">
    <source>
        <dbReference type="ARBA" id="ARBA00023145"/>
    </source>
</evidence>
<dbReference type="GO" id="GO:0050727">
    <property type="term" value="P:regulation of inflammatory response"/>
    <property type="evidence" value="ECO:0007669"/>
    <property type="project" value="TreeGrafter"/>
</dbReference>
<dbReference type="Gene3D" id="3.40.50.1460">
    <property type="match status" value="1"/>
</dbReference>
<dbReference type="EMBL" id="QXTE01002791">
    <property type="protein sequence ID" value="TFJ95656.1"/>
    <property type="molecule type" value="Genomic_DNA"/>
</dbReference>
<dbReference type="SMART" id="SM00115">
    <property type="entry name" value="CASc"/>
    <property type="match status" value="1"/>
</dbReference>
<gene>
    <name evidence="9" type="ORF">DR999_PMT22702</name>
</gene>
<dbReference type="OrthoDB" id="6097640at2759"/>